<dbReference type="Pfam" id="PF14279">
    <property type="entry name" value="HNH_5"/>
    <property type="match status" value="1"/>
</dbReference>
<proteinExistence type="predicted"/>
<organism evidence="2">
    <name type="scientific">viral metagenome</name>
    <dbReference type="NCBI Taxonomy" id="1070528"/>
    <lineage>
        <taxon>unclassified sequences</taxon>
        <taxon>metagenomes</taxon>
        <taxon>organismal metagenomes</taxon>
    </lineage>
</organism>
<dbReference type="Gene3D" id="1.10.30.50">
    <property type="match status" value="1"/>
</dbReference>
<reference evidence="2" key="1">
    <citation type="journal article" date="2020" name="Nature">
        <title>Giant virus diversity and host interactions through global metagenomics.</title>
        <authorList>
            <person name="Schulz F."/>
            <person name="Roux S."/>
            <person name="Paez-Espino D."/>
            <person name="Jungbluth S."/>
            <person name="Walsh D.A."/>
            <person name="Denef V.J."/>
            <person name="McMahon K.D."/>
            <person name="Konstantinidis K.T."/>
            <person name="Eloe-Fadrosh E.A."/>
            <person name="Kyrpides N.C."/>
            <person name="Woyke T."/>
        </authorList>
    </citation>
    <scope>NUCLEOTIDE SEQUENCE</scope>
    <source>
        <strain evidence="2">GVMAG-S-1016713-169</strain>
    </source>
</reference>
<evidence type="ECO:0000259" key="1">
    <source>
        <dbReference type="Pfam" id="PF14279"/>
    </source>
</evidence>
<evidence type="ECO:0000313" key="2">
    <source>
        <dbReference type="EMBL" id="QHU34580.1"/>
    </source>
</evidence>
<dbReference type="InterPro" id="IPR003615">
    <property type="entry name" value="HNH_nuc"/>
</dbReference>
<dbReference type="EMBL" id="MN740574">
    <property type="protein sequence ID" value="QHU34580.1"/>
    <property type="molecule type" value="Genomic_DNA"/>
</dbReference>
<dbReference type="InterPro" id="IPR029471">
    <property type="entry name" value="HNH_5"/>
</dbReference>
<feature type="domain" description="HNH endonuclease 5" evidence="1">
    <location>
        <begin position="33"/>
        <end position="74"/>
    </location>
</feature>
<sequence length="98" mass="11368">MTKKQHIPKALREQCWVQNFGEKFKHSCFIGWCSNTINVFDFHVGHNIPESKGGKLCLENLKPICSRCNQSMGSQYTITEWLKLDRNTNQKQCCCIIC</sequence>
<name>A0A6C0LW33_9ZZZZ</name>
<protein>
    <recommendedName>
        <fullName evidence="1">HNH endonuclease 5 domain-containing protein</fullName>
    </recommendedName>
</protein>
<dbReference type="CDD" id="cd00085">
    <property type="entry name" value="HNHc"/>
    <property type="match status" value="1"/>
</dbReference>
<dbReference type="AlphaFoldDB" id="A0A6C0LW33"/>
<accession>A0A6C0LW33</accession>